<reference evidence="2" key="1">
    <citation type="submission" date="2015-09" db="EMBL/GenBank/DDBJ databases">
        <authorList>
            <consortium name="Pathogen Informatics"/>
        </authorList>
    </citation>
    <scope>NUCLEOTIDE SEQUENCE [LARGE SCALE GENOMIC DNA]</scope>
    <source>
        <strain evidence="2">Lake Konstanz</strain>
    </source>
</reference>
<dbReference type="Proteomes" id="UP000051952">
    <property type="component" value="Unassembled WGS sequence"/>
</dbReference>
<organism evidence="1 2">
    <name type="scientific">Bodo saltans</name>
    <name type="common">Flagellated protozoan</name>
    <dbReference type="NCBI Taxonomy" id="75058"/>
    <lineage>
        <taxon>Eukaryota</taxon>
        <taxon>Discoba</taxon>
        <taxon>Euglenozoa</taxon>
        <taxon>Kinetoplastea</taxon>
        <taxon>Metakinetoplastina</taxon>
        <taxon>Eubodonida</taxon>
        <taxon>Bodonidae</taxon>
        <taxon>Bodo</taxon>
    </lineage>
</organism>
<evidence type="ECO:0000313" key="2">
    <source>
        <dbReference type="Proteomes" id="UP000051952"/>
    </source>
</evidence>
<keyword evidence="2" id="KW-1185">Reference proteome</keyword>
<dbReference type="EMBL" id="CYKH01001864">
    <property type="protein sequence ID" value="CUG90781.1"/>
    <property type="molecule type" value="Genomic_DNA"/>
</dbReference>
<protein>
    <submittedName>
        <fullName evidence="1">Uncharacterized protein</fullName>
    </submittedName>
</protein>
<sequence>MSSEASKNRCLLQVAPPERRVVRRNASLSTPLRQVVLLMPRNVVPEDVIRLTPSSKRDRDGYAKSSGDEPLRVAVFVWPDSTIRELLEAAMHQHPKVTATWLEGAAMDKTKIKVCHVFPGADRKPAINSFATLKLNGPIEAKDDLITFSELAEKHFKAGDLIVFSRV</sequence>
<name>A0A0S4JNT3_BODSA</name>
<dbReference type="AlphaFoldDB" id="A0A0S4JNT3"/>
<proteinExistence type="predicted"/>
<gene>
    <name evidence="1" type="ORF">BSAL_28765</name>
</gene>
<evidence type="ECO:0000313" key="1">
    <source>
        <dbReference type="EMBL" id="CUG90781.1"/>
    </source>
</evidence>
<accession>A0A0S4JNT3</accession>
<dbReference type="VEuPathDB" id="TriTrypDB:BSAL_28765"/>